<dbReference type="Gene3D" id="2.60.120.10">
    <property type="entry name" value="Jelly Rolls"/>
    <property type="match status" value="1"/>
</dbReference>
<dbReference type="NCBIfam" id="TIGR02451">
    <property type="entry name" value="anti_sig_ChrR"/>
    <property type="match status" value="1"/>
</dbReference>
<dbReference type="OrthoDB" id="2988517at2"/>
<dbReference type="InterPro" id="IPR014710">
    <property type="entry name" value="RmlC-like_jellyroll"/>
</dbReference>
<comment type="caution">
    <text evidence="2">The sequence shown here is derived from an EMBL/GenBank/DDBJ whole genome shotgun (WGS) entry which is preliminary data.</text>
</comment>
<evidence type="ECO:0000313" key="3">
    <source>
        <dbReference type="Proteomes" id="UP000319949"/>
    </source>
</evidence>
<sequence>MTIKHHPPEHLLAGFACGPLEEADRLAMAVHAGQCPTCRRLVKALEQMGGAALEHTASFPMRPHALSEVLAQVDAKPASALGDTRATSAHDPDLPNVLRRCHFGKMRRVAPGVKMQPIILPGTDKSRAFLLWSAPGLKMLDHTHSGTELTCVLKGSFTHEGGYYGPGDFDYGDDDVDHQPIVGNDEPCLCFVAMSGTLKGNGWLGRIVSPLIRL</sequence>
<dbReference type="InterPro" id="IPR025979">
    <property type="entry name" value="ChrR-like_cupin_dom"/>
</dbReference>
<accession>A0A560D628</accession>
<gene>
    <name evidence="2" type="ORF">FBZ96_11035</name>
</gene>
<dbReference type="AlphaFoldDB" id="A0A560D628"/>
<evidence type="ECO:0000313" key="2">
    <source>
        <dbReference type="EMBL" id="TWA92565.1"/>
    </source>
</evidence>
<evidence type="ECO:0000259" key="1">
    <source>
        <dbReference type="Pfam" id="PF12973"/>
    </source>
</evidence>
<dbReference type="InterPro" id="IPR011051">
    <property type="entry name" value="RmlC_Cupin_sf"/>
</dbReference>
<dbReference type="Proteomes" id="UP000319949">
    <property type="component" value="Unassembled WGS sequence"/>
</dbReference>
<feature type="domain" description="ChrR-like cupin" evidence="1">
    <location>
        <begin position="108"/>
        <end position="193"/>
    </location>
</feature>
<dbReference type="InterPro" id="IPR012807">
    <property type="entry name" value="Anti-sigma_ChrR"/>
</dbReference>
<protein>
    <submittedName>
        <fullName evidence="2">ChrR-like anti-ECFsigma factor</fullName>
    </submittedName>
</protein>
<dbReference type="Pfam" id="PF12973">
    <property type="entry name" value="Cupin_7"/>
    <property type="match status" value="1"/>
</dbReference>
<dbReference type="RefSeq" id="WP_145668852.1">
    <property type="nucleotide sequence ID" value="NZ_VITK01000010.1"/>
</dbReference>
<dbReference type="EMBL" id="VITK01000010">
    <property type="protein sequence ID" value="TWA92565.1"/>
    <property type="molecule type" value="Genomic_DNA"/>
</dbReference>
<keyword evidence="3" id="KW-1185">Reference proteome</keyword>
<dbReference type="Gene3D" id="1.10.10.1320">
    <property type="entry name" value="Anti-sigma factor, zinc-finger domain"/>
    <property type="match status" value="1"/>
</dbReference>
<dbReference type="InterPro" id="IPR041916">
    <property type="entry name" value="Anti_sigma_zinc_sf"/>
</dbReference>
<organism evidence="2 3">
    <name type="scientific">Bradyrhizobium stylosanthis</name>
    <dbReference type="NCBI Taxonomy" id="1803665"/>
    <lineage>
        <taxon>Bacteria</taxon>
        <taxon>Pseudomonadati</taxon>
        <taxon>Pseudomonadota</taxon>
        <taxon>Alphaproteobacteria</taxon>
        <taxon>Hyphomicrobiales</taxon>
        <taxon>Nitrobacteraceae</taxon>
        <taxon>Bradyrhizobium</taxon>
    </lineage>
</organism>
<dbReference type="SUPFAM" id="SSF51182">
    <property type="entry name" value="RmlC-like cupins"/>
    <property type="match status" value="1"/>
</dbReference>
<dbReference type="CDD" id="cd20301">
    <property type="entry name" value="cupin_ChrR"/>
    <property type="match status" value="1"/>
</dbReference>
<name>A0A560D628_9BRAD</name>
<reference evidence="2 3" key="1">
    <citation type="submission" date="2019-06" db="EMBL/GenBank/DDBJ databases">
        <title>Genomic Encyclopedia of Type Strains, Phase IV (KMG-V): Genome sequencing to study the core and pangenomes of soil and plant-associated prokaryotes.</title>
        <authorList>
            <person name="Whitman W."/>
        </authorList>
    </citation>
    <scope>NUCLEOTIDE SEQUENCE [LARGE SCALE GENOMIC DNA]</scope>
    <source>
        <strain evidence="2 3">BR 510</strain>
    </source>
</reference>
<proteinExistence type="predicted"/>